<gene>
    <name evidence="1" type="ORF">EUBSIR_02353</name>
</gene>
<dbReference type="EMBL" id="ABCA03000054">
    <property type="protein sequence ID" value="EDR99742.1"/>
    <property type="molecule type" value="Genomic_DNA"/>
</dbReference>
<reference evidence="1" key="1">
    <citation type="submission" date="2007-10" db="EMBL/GenBank/DDBJ databases">
        <authorList>
            <person name="Fulton L."/>
            <person name="Clifton S."/>
            <person name="Fulton B."/>
            <person name="Xu J."/>
            <person name="Minx P."/>
            <person name="Pepin K.H."/>
            <person name="Johnson M."/>
            <person name="Thiruvilangam P."/>
            <person name="Bhonagiri V."/>
            <person name="Nash W.E."/>
            <person name="Mardis E.R."/>
            <person name="Wilson R.K."/>
        </authorList>
    </citation>
    <scope>NUCLEOTIDE SEQUENCE [LARGE SCALE GENOMIC DNA]</scope>
    <source>
        <strain evidence="1">DSM 15702</strain>
    </source>
</reference>
<protein>
    <submittedName>
        <fullName evidence="1">Uncharacterized protein</fullName>
    </submittedName>
</protein>
<dbReference type="AlphaFoldDB" id="B0MR86"/>
<evidence type="ECO:0000313" key="1">
    <source>
        <dbReference type="EMBL" id="EDR99742.1"/>
    </source>
</evidence>
<accession>B0MR86</accession>
<organism evidence="1 2">
    <name type="scientific">[Eubacterium] siraeum DSM 15702</name>
    <dbReference type="NCBI Taxonomy" id="428128"/>
    <lineage>
        <taxon>Bacteria</taxon>
        <taxon>Bacillati</taxon>
        <taxon>Bacillota</taxon>
        <taxon>Clostridia</taxon>
        <taxon>Eubacteriales</taxon>
        <taxon>Oscillospiraceae</taxon>
        <taxon>Oscillospiraceae incertae sedis</taxon>
    </lineage>
</organism>
<reference evidence="1" key="2">
    <citation type="submission" date="2014-06" db="EMBL/GenBank/DDBJ databases">
        <title>Draft genome sequence of Eubacterium siraeum (DSM 15702).</title>
        <authorList>
            <person name="Sudarsanam P."/>
            <person name="Ley R."/>
            <person name="Guruge J."/>
            <person name="Turnbaugh P.J."/>
            <person name="Mahowald M."/>
            <person name="Liep D."/>
            <person name="Gordon J."/>
        </authorList>
    </citation>
    <scope>NUCLEOTIDE SEQUENCE</scope>
    <source>
        <strain evidence="1">DSM 15702</strain>
    </source>
</reference>
<dbReference type="Proteomes" id="UP000005326">
    <property type="component" value="Unassembled WGS sequence"/>
</dbReference>
<comment type="caution">
    <text evidence="1">The sequence shown here is derived from an EMBL/GenBank/DDBJ whole genome shotgun (WGS) entry which is preliminary data.</text>
</comment>
<proteinExistence type="predicted"/>
<name>B0MR86_9FIRM</name>
<sequence>MGGMGEKEKYKMYRIVNESECKRYRSDCSHVLKKTCALLKEKCINAQFTLVGSGARNMVTRNGNGPFDLDYNLEIIKAPDEYWNDLRHLKNTVRILLDKAEGLTCFSESQDSTSCLTALLHFKDEPAVEFSFDVAIVAKNSDGTLCRLIHNKNVWEYGNDQYVWNEVPSSHNIAQKVKQIKINDLWLDVRERYIYLKNLYLSHPLEKDHPSFIVYVEAVNQIYNQYFN</sequence>
<evidence type="ECO:0000313" key="2">
    <source>
        <dbReference type="Proteomes" id="UP000005326"/>
    </source>
</evidence>
<keyword evidence="2" id="KW-1185">Reference proteome</keyword>